<evidence type="ECO:0000313" key="2">
    <source>
        <dbReference type="EMBL" id="EAX87424.1"/>
    </source>
</evidence>
<proteinExistence type="predicted"/>
<feature type="region of interest" description="Disordered" evidence="1">
    <location>
        <begin position="224"/>
        <end position="245"/>
    </location>
</feature>
<organism evidence="2 3">
    <name type="scientific">Trichomonas vaginalis (strain ATCC PRA-98 / G3)</name>
    <dbReference type="NCBI Taxonomy" id="412133"/>
    <lineage>
        <taxon>Eukaryota</taxon>
        <taxon>Metamonada</taxon>
        <taxon>Parabasalia</taxon>
        <taxon>Trichomonadida</taxon>
        <taxon>Trichomonadidae</taxon>
        <taxon>Trichomonas</taxon>
    </lineage>
</organism>
<dbReference type="InParanoid" id="A2G5Z3"/>
<dbReference type="VEuPathDB" id="TrichDB:TVAGG3_0807990"/>
<dbReference type="VEuPathDB" id="TrichDB:TVAG_308490"/>
<protein>
    <submittedName>
        <fullName evidence="2">Uncharacterized protein</fullName>
    </submittedName>
</protein>
<keyword evidence="3" id="KW-1185">Reference proteome</keyword>
<dbReference type="AlphaFoldDB" id="A2G5Z3"/>
<evidence type="ECO:0000256" key="1">
    <source>
        <dbReference type="SAM" id="MobiDB-lite"/>
    </source>
</evidence>
<reference evidence="2" key="1">
    <citation type="submission" date="2006-10" db="EMBL/GenBank/DDBJ databases">
        <authorList>
            <person name="Amadeo P."/>
            <person name="Zhao Q."/>
            <person name="Wortman J."/>
            <person name="Fraser-Liggett C."/>
            <person name="Carlton J."/>
        </authorList>
    </citation>
    <scope>NUCLEOTIDE SEQUENCE</scope>
    <source>
        <strain evidence="2">G3</strain>
    </source>
</reference>
<dbReference type="KEGG" id="tva:4745077"/>
<dbReference type="EMBL" id="DS114455">
    <property type="protein sequence ID" value="EAX87424.1"/>
    <property type="molecule type" value="Genomic_DNA"/>
</dbReference>
<dbReference type="Proteomes" id="UP000001542">
    <property type="component" value="Unassembled WGS sequence"/>
</dbReference>
<feature type="compositionally biased region" description="Polar residues" evidence="1">
    <location>
        <begin position="225"/>
        <end position="236"/>
    </location>
</feature>
<reference evidence="2" key="2">
    <citation type="journal article" date="2007" name="Science">
        <title>Draft genome sequence of the sexually transmitted pathogen Trichomonas vaginalis.</title>
        <authorList>
            <person name="Carlton J.M."/>
            <person name="Hirt R.P."/>
            <person name="Silva J.C."/>
            <person name="Delcher A.L."/>
            <person name="Schatz M."/>
            <person name="Zhao Q."/>
            <person name="Wortman J.R."/>
            <person name="Bidwell S.L."/>
            <person name="Alsmark U.C.M."/>
            <person name="Besteiro S."/>
            <person name="Sicheritz-Ponten T."/>
            <person name="Noel C.J."/>
            <person name="Dacks J.B."/>
            <person name="Foster P.G."/>
            <person name="Simillion C."/>
            <person name="Van de Peer Y."/>
            <person name="Miranda-Saavedra D."/>
            <person name="Barton G.J."/>
            <person name="Westrop G.D."/>
            <person name="Mueller S."/>
            <person name="Dessi D."/>
            <person name="Fiori P.L."/>
            <person name="Ren Q."/>
            <person name="Paulsen I."/>
            <person name="Zhang H."/>
            <person name="Bastida-Corcuera F.D."/>
            <person name="Simoes-Barbosa A."/>
            <person name="Brown M.T."/>
            <person name="Hayes R.D."/>
            <person name="Mukherjee M."/>
            <person name="Okumura C.Y."/>
            <person name="Schneider R."/>
            <person name="Smith A.J."/>
            <person name="Vanacova S."/>
            <person name="Villalvazo M."/>
            <person name="Haas B.J."/>
            <person name="Pertea M."/>
            <person name="Feldblyum T.V."/>
            <person name="Utterback T.R."/>
            <person name="Shu C.L."/>
            <person name="Osoegawa K."/>
            <person name="de Jong P.J."/>
            <person name="Hrdy I."/>
            <person name="Horvathova L."/>
            <person name="Zubacova Z."/>
            <person name="Dolezal P."/>
            <person name="Malik S.B."/>
            <person name="Logsdon J.M. Jr."/>
            <person name="Henze K."/>
            <person name="Gupta A."/>
            <person name="Wang C.C."/>
            <person name="Dunne R.L."/>
            <person name="Upcroft J.A."/>
            <person name="Upcroft P."/>
            <person name="White O."/>
            <person name="Salzberg S.L."/>
            <person name="Tang P."/>
            <person name="Chiu C.-H."/>
            <person name="Lee Y.-S."/>
            <person name="Embley T.M."/>
            <person name="Coombs G.H."/>
            <person name="Mottram J.C."/>
            <person name="Tachezy J."/>
            <person name="Fraser-Liggett C.M."/>
            <person name="Johnson P.J."/>
        </authorList>
    </citation>
    <scope>NUCLEOTIDE SEQUENCE [LARGE SCALE GENOMIC DNA]</scope>
    <source>
        <strain evidence="2">G3</strain>
    </source>
</reference>
<name>A2G5Z3_TRIV3</name>
<accession>A2G5Z3</accession>
<evidence type="ECO:0000313" key="3">
    <source>
        <dbReference type="Proteomes" id="UP000001542"/>
    </source>
</evidence>
<gene>
    <name evidence="2" type="ORF">TVAG_308490</name>
</gene>
<sequence length="245" mass="28732">MNSIIESHAHVGSTPIQDQIVTPDYNIDALFLPDCRYLTNTQLRDEFVKQLTSIKELKFKLLKALFKVDIKRDCLIFGVNYYFPQSSTIVVFAPIVILDSSKFIGYYKCYLDFPKFKSLKHLLTRLTDYSFKDDLTFKIIGVEYLKTSINFAFDQIEEIKGFPQGDLSYFYVYTEESIKNDHPFYLGVSKQTDVQEIKTYEIHRSFFFNSREFRKVHLPPKRNSNKICNSNKSHTGYSELKEHAD</sequence>
<dbReference type="RefSeq" id="XP_001300354.1">
    <property type="nucleotide sequence ID" value="XM_001300353.1"/>
</dbReference>